<dbReference type="Proteomes" id="UP000176614">
    <property type="component" value="Unassembled WGS sequence"/>
</dbReference>
<name>A0A1F4W0H5_UNCKA</name>
<keyword evidence="2" id="KW-1003">Cell membrane</keyword>
<keyword evidence="5 8" id="KW-0812">Transmembrane</keyword>
<keyword evidence="6 8" id="KW-1133">Transmembrane helix</keyword>
<feature type="transmembrane region" description="Helical" evidence="8">
    <location>
        <begin position="345"/>
        <end position="364"/>
    </location>
</feature>
<proteinExistence type="predicted"/>
<evidence type="ECO:0000313" key="11">
    <source>
        <dbReference type="Proteomes" id="UP000176614"/>
    </source>
</evidence>
<keyword evidence="7 8" id="KW-0472">Membrane</keyword>
<feature type="transmembrane region" description="Helical" evidence="8">
    <location>
        <begin position="376"/>
        <end position="392"/>
    </location>
</feature>
<dbReference type="Pfam" id="PF13231">
    <property type="entry name" value="PMT_2"/>
    <property type="match status" value="1"/>
</dbReference>
<feature type="transmembrane region" description="Helical" evidence="8">
    <location>
        <begin position="103"/>
        <end position="123"/>
    </location>
</feature>
<feature type="domain" description="Glycosyltransferase RgtA/B/C/D-like" evidence="9">
    <location>
        <begin position="105"/>
        <end position="243"/>
    </location>
</feature>
<evidence type="ECO:0000256" key="7">
    <source>
        <dbReference type="ARBA" id="ARBA00023136"/>
    </source>
</evidence>
<evidence type="ECO:0000259" key="9">
    <source>
        <dbReference type="Pfam" id="PF13231"/>
    </source>
</evidence>
<feature type="transmembrane region" description="Helical" evidence="8">
    <location>
        <begin position="129"/>
        <end position="145"/>
    </location>
</feature>
<evidence type="ECO:0000256" key="1">
    <source>
        <dbReference type="ARBA" id="ARBA00004651"/>
    </source>
</evidence>
<feature type="transmembrane region" description="Helical" evidence="8">
    <location>
        <begin position="320"/>
        <end position="339"/>
    </location>
</feature>
<evidence type="ECO:0000256" key="8">
    <source>
        <dbReference type="SAM" id="Phobius"/>
    </source>
</evidence>
<dbReference type="GO" id="GO:0009103">
    <property type="term" value="P:lipopolysaccharide biosynthetic process"/>
    <property type="evidence" value="ECO:0007669"/>
    <property type="project" value="UniProtKB-ARBA"/>
</dbReference>
<reference evidence="10 11" key="1">
    <citation type="journal article" date="2016" name="Nat. Commun.">
        <title>Thousands of microbial genomes shed light on interconnected biogeochemical processes in an aquifer system.</title>
        <authorList>
            <person name="Anantharaman K."/>
            <person name="Brown C.T."/>
            <person name="Hug L.A."/>
            <person name="Sharon I."/>
            <person name="Castelle C.J."/>
            <person name="Probst A.J."/>
            <person name="Thomas B.C."/>
            <person name="Singh A."/>
            <person name="Wilkins M.J."/>
            <person name="Karaoz U."/>
            <person name="Brodie E.L."/>
            <person name="Williams K.H."/>
            <person name="Hubbard S.S."/>
            <person name="Banfield J.F."/>
        </authorList>
    </citation>
    <scope>NUCLEOTIDE SEQUENCE [LARGE SCALE GENOMIC DNA]</scope>
</reference>
<feature type="transmembrane region" description="Helical" evidence="8">
    <location>
        <begin position="224"/>
        <end position="247"/>
    </location>
</feature>
<organism evidence="10 11">
    <name type="scientific">candidate division WWE3 bacterium RIFOXYA2_FULL_46_9</name>
    <dbReference type="NCBI Taxonomy" id="1802636"/>
    <lineage>
        <taxon>Bacteria</taxon>
        <taxon>Katanobacteria</taxon>
    </lineage>
</organism>
<evidence type="ECO:0000256" key="3">
    <source>
        <dbReference type="ARBA" id="ARBA00022676"/>
    </source>
</evidence>
<evidence type="ECO:0000256" key="2">
    <source>
        <dbReference type="ARBA" id="ARBA00022475"/>
    </source>
</evidence>
<feature type="transmembrane region" description="Helical" evidence="8">
    <location>
        <begin position="157"/>
        <end position="175"/>
    </location>
</feature>
<comment type="subcellular location">
    <subcellularLocation>
        <location evidence="1">Cell membrane</location>
        <topology evidence="1">Multi-pass membrane protein</topology>
    </subcellularLocation>
</comment>
<dbReference type="GO" id="GO:0005886">
    <property type="term" value="C:plasma membrane"/>
    <property type="evidence" value="ECO:0007669"/>
    <property type="project" value="UniProtKB-SubCell"/>
</dbReference>
<keyword evidence="4" id="KW-0808">Transferase</keyword>
<dbReference type="PANTHER" id="PTHR33908:SF11">
    <property type="entry name" value="MEMBRANE PROTEIN"/>
    <property type="match status" value="1"/>
</dbReference>
<feature type="transmembrane region" description="Helical" evidence="8">
    <location>
        <begin position="62"/>
        <end position="82"/>
    </location>
</feature>
<dbReference type="InterPro" id="IPR038731">
    <property type="entry name" value="RgtA/B/C-like"/>
</dbReference>
<sequence>MKQSRIFLLIILVFVLSRLPMLGKDIFNTDALKWKARSYDFSTGVFTLNFEKTIQKYHPGVTLMWVGTAGIKLFNGYYSVILHQNPPDNLVSSVFQLHFTQKFLLVIVIGIGLAFAYLALTKIFDKKTALLAILLLGVEPLYLALTRVFHLEGMMSTFMLVSILYFYCFLLRFTTKDFVISAVFAGFSVLTKTSALFLLPFVGLVLGMSLFVDFGGGKKKLVKVGYYFSLWLVVFLVTFVVAWPAMWTHPQLALQTMYRGISEIGIEDEHFQFYFGSYVSNPGLTFYFVVLLLRASFWTLIGFVGAILVFRKLDIKEKKVITYLGLFVFFYFIQLTIPTKKLDRYILPNLMVITLISSFFYNWLLAHVQIKPNVKTACLVIFGLCVILFYLPDYLSHYNPLFGGLKTGIYVIEPKWMIGIQEVKSYFKREMKRNNIEAAPKDFSLEKLIGTGQVKNTLVVAFPEKYYTQVQYFIRDIGGWATIYNISAQSRYATYFVFPIWDDSGPREDRFKLEFVDTIKVRGVDVYKVYKKV</sequence>
<feature type="transmembrane region" description="Helical" evidence="8">
    <location>
        <begin position="284"/>
        <end position="308"/>
    </location>
</feature>
<gene>
    <name evidence="10" type="ORF">A2264_04250</name>
</gene>
<protein>
    <recommendedName>
        <fullName evidence="9">Glycosyltransferase RgtA/B/C/D-like domain-containing protein</fullName>
    </recommendedName>
</protein>
<dbReference type="GO" id="GO:0016763">
    <property type="term" value="F:pentosyltransferase activity"/>
    <property type="evidence" value="ECO:0007669"/>
    <property type="project" value="TreeGrafter"/>
</dbReference>
<dbReference type="PANTHER" id="PTHR33908">
    <property type="entry name" value="MANNOSYLTRANSFERASE YKCB-RELATED"/>
    <property type="match status" value="1"/>
</dbReference>
<evidence type="ECO:0000256" key="6">
    <source>
        <dbReference type="ARBA" id="ARBA00022989"/>
    </source>
</evidence>
<evidence type="ECO:0000256" key="4">
    <source>
        <dbReference type="ARBA" id="ARBA00022679"/>
    </source>
</evidence>
<keyword evidence="3" id="KW-0328">Glycosyltransferase</keyword>
<dbReference type="EMBL" id="MEVT01000012">
    <property type="protein sequence ID" value="OGC62850.1"/>
    <property type="molecule type" value="Genomic_DNA"/>
</dbReference>
<comment type="caution">
    <text evidence="10">The sequence shown here is derived from an EMBL/GenBank/DDBJ whole genome shotgun (WGS) entry which is preliminary data.</text>
</comment>
<accession>A0A1F4W0H5</accession>
<dbReference type="InterPro" id="IPR050297">
    <property type="entry name" value="LipidA_mod_glycosyltrf_83"/>
</dbReference>
<feature type="transmembrane region" description="Helical" evidence="8">
    <location>
        <begin position="195"/>
        <end position="212"/>
    </location>
</feature>
<evidence type="ECO:0000313" key="10">
    <source>
        <dbReference type="EMBL" id="OGC62850.1"/>
    </source>
</evidence>
<dbReference type="AlphaFoldDB" id="A0A1F4W0H5"/>
<evidence type="ECO:0000256" key="5">
    <source>
        <dbReference type="ARBA" id="ARBA00022692"/>
    </source>
</evidence>